<keyword evidence="5 16" id="KW-0121">Carboxypeptidase</keyword>
<evidence type="ECO:0000256" key="8">
    <source>
        <dbReference type="ARBA" id="ARBA00022801"/>
    </source>
</evidence>
<comment type="pathway">
    <text evidence="2">Cell wall biogenesis; peptidoglycan biosynthesis.</text>
</comment>
<evidence type="ECO:0000256" key="10">
    <source>
        <dbReference type="ARBA" id="ARBA00022984"/>
    </source>
</evidence>
<keyword evidence="17" id="KW-1185">Reference proteome</keyword>
<dbReference type="InterPro" id="IPR012907">
    <property type="entry name" value="Peptidase_S11_C"/>
</dbReference>
<dbReference type="PANTHER" id="PTHR21581">
    <property type="entry name" value="D-ALANYL-D-ALANINE CARBOXYPEPTIDASE"/>
    <property type="match status" value="1"/>
</dbReference>
<dbReference type="InterPro" id="IPR015956">
    <property type="entry name" value="Peniciliin-bd_prot_C_sf"/>
</dbReference>
<evidence type="ECO:0000313" key="17">
    <source>
        <dbReference type="Proteomes" id="UP001208771"/>
    </source>
</evidence>
<sequence length="388" mass="41281">MKNRQALFVLVWGLSVSPATPGAAQNAALLTDVKAPRILMVEAATGTVLLSRNPDEPFAPGSLAKLMTVETVADALTRGEIQPDTTFRVSEHAWRSGGAPSRTTTMFAALGTNISVLNLLTGAIVQNANDACIVLAEGLSDTEDAFAQRMNERAAVLGLSGSRFGNATGLPSAENRMTVRDALTLAQRIQSSYPDFFALYGQVDFEWNRIRQRNKNPLFGSVAGVDGFAAGYADGAGFGLVATAMRGETRLFLAMSGLASERERLEEASRLIDWGFDGFVSMRAYAAGDIAGEAEVYGGDAAKVALAPLGDIHVYAPTAETGRLSAEIEYRGPIRAPVEKGREIGLLKVKVGETVLQEAPVYTAESVEQGSLASRAGAALWALVFFWR</sequence>
<feature type="signal peptide" evidence="14">
    <location>
        <begin position="1"/>
        <end position="21"/>
    </location>
</feature>
<dbReference type="Gene3D" id="2.60.410.10">
    <property type="entry name" value="D-Ala-D-Ala carboxypeptidase, C-terminal domain"/>
    <property type="match status" value="1"/>
</dbReference>
<dbReference type="SUPFAM" id="SSF56601">
    <property type="entry name" value="beta-lactamase/transpeptidase-like"/>
    <property type="match status" value="1"/>
</dbReference>
<evidence type="ECO:0000256" key="2">
    <source>
        <dbReference type="ARBA" id="ARBA00004752"/>
    </source>
</evidence>
<feature type="chain" id="PRO_5042007032" description="serine-type D-Ala-D-Ala carboxypeptidase" evidence="14">
    <location>
        <begin position="22"/>
        <end position="388"/>
    </location>
</feature>
<evidence type="ECO:0000256" key="12">
    <source>
        <dbReference type="ARBA" id="ARBA00034000"/>
    </source>
</evidence>
<dbReference type="RefSeq" id="WP_306411443.1">
    <property type="nucleotide sequence ID" value="NZ_JANFPI010000003.1"/>
</dbReference>
<evidence type="ECO:0000259" key="15">
    <source>
        <dbReference type="SMART" id="SM00936"/>
    </source>
</evidence>
<evidence type="ECO:0000256" key="4">
    <source>
        <dbReference type="ARBA" id="ARBA00012448"/>
    </source>
</evidence>
<keyword evidence="9" id="KW-0133">Cell shape</keyword>
<evidence type="ECO:0000256" key="5">
    <source>
        <dbReference type="ARBA" id="ARBA00022645"/>
    </source>
</evidence>
<keyword evidence="6" id="KW-0645">Protease</keyword>
<protein>
    <recommendedName>
        <fullName evidence="4">serine-type D-Ala-D-Ala carboxypeptidase</fullName>
        <ecNumber evidence="4">3.4.16.4</ecNumber>
    </recommendedName>
</protein>
<keyword evidence="7 14" id="KW-0732">Signal</keyword>
<keyword evidence="8" id="KW-0378">Hydrolase</keyword>
<comment type="catalytic activity">
    <reaction evidence="12">
        <text>Preferential cleavage: (Ac)2-L-Lys-D-Ala-|-D-Ala. Also transpeptidation of peptidyl-alanyl moieties that are N-acyl substituents of D-alanine.</text>
        <dbReference type="EC" id="3.4.16.4"/>
    </reaction>
</comment>
<evidence type="ECO:0000256" key="13">
    <source>
        <dbReference type="RuleBase" id="RU004016"/>
    </source>
</evidence>
<dbReference type="EMBL" id="JANFPI010000003">
    <property type="protein sequence ID" value="MCX8997663.1"/>
    <property type="molecule type" value="Genomic_DNA"/>
</dbReference>
<dbReference type="GO" id="GO:0008360">
    <property type="term" value="P:regulation of cell shape"/>
    <property type="evidence" value="ECO:0007669"/>
    <property type="project" value="UniProtKB-KW"/>
</dbReference>
<evidence type="ECO:0000256" key="14">
    <source>
        <dbReference type="SAM" id="SignalP"/>
    </source>
</evidence>
<dbReference type="InterPro" id="IPR037167">
    <property type="entry name" value="Peptidase_S11_C_sf"/>
</dbReference>
<evidence type="ECO:0000256" key="1">
    <source>
        <dbReference type="ARBA" id="ARBA00003217"/>
    </source>
</evidence>
<keyword evidence="11" id="KW-0961">Cell wall biogenesis/degradation</keyword>
<dbReference type="InterPro" id="IPR001967">
    <property type="entry name" value="Peptidase_S11_N"/>
</dbReference>
<dbReference type="Pfam" id="PF07943">
    <property type="entry name" value="PBP5_C"/>
    <property type="match status" value="1"/>
</dbReference>
<comment type="caution">
    <text evidence="16">The sequence shown here is derived from an EMBL/GenBank/DDBJ whole genome shotgun (WGS) entry which is preliminary data.</text>
</comment>
<dbReference type="PRINTS" id="PR00725">
    <property type="entry name" value="DADACBPTASE1"/>
</dbReference>
<gene>
    <name evidence="16" type="ORF">NOF55_11165</name>
</gene>
<dbReference type="SUPFAM" id="SSF69189">
    <property type="entry name" value="Penicillin-binding protein associated domain"/>
    <property type="match status" value="1"/>
</dbReference>
<dbReference type="Proteomes" id="UP001208771">
    <property type="component" value="Unassembled WGS sequence"/>
</dbReference>
<proteinExistence type="inferred from homology"/>
<dbReference type="InterPro" id="IPR018044">
    <property type="entry name" value="Peptidase_S11"/>
</dbReference>
<dbReference type="Gene3D" id="3.40.710.10">
    <property type="entry name" value="DD-peptidase/beta-lactamase superfamily"/>
    <property type="match status" value="1"/>
</dbReference>
<feature type="domain" description="Peptidase S11 D-Ala-D-Ala carboxypeptidase A C-terminal" evidence="15">
    <location>
        <begin position="279"/>
        <end position="369"/>
    </location>
</feature>
<dbReference type="GO" id="GO:0006508">
    <property type="term" value="P:proteolysis"/>
    <property type="evidence" value="ECO:0007669"/>
    <property type="project" value="UniProtKB-KW"/>
</dbReference>
<dbReference type="SMART" id="SM00936">
    <property type="entry name" value="PBP5_C"/>
    <property type="match status" value="1"/>
</dbReference>
<evidence type="ECO:0000256" key="3">
    <source>
        <dbReference type="ARBA" id="ARBA00007164"/>
    </source>
</evidence>
<evidence type="ECO:0000256" key="7">
    <source>
        <dbReference type="ARBA" id="ARBA00022729"/>
    </source>
</evidence>
<dbReference type="PANTHER" id="PTHR21581:SF6">
    <property type="entry name" value="TRAFFICKING PROTEIN PARTICLE COMPLEX SUBUNIT 12"/>
    <property type="match status" value="1"/>
</dbReference>
<evidence type="ECO:0000256" key="6">
    <source>
        <dbReference type="ARBA" id="ARBA00022670"/>
    </source>
</evidence>
<dbReference type="EC" id="3.4.16.4" evidence="4"/>
<dbReference type="Pfam" id="PF00768">
    <property type="entry name" value="Peptidase_S11"/>
    <property type="match status" value="1"/>
</dbReference>
<dbReference type="GO" id="GO:0071555">
    <property type="term" value="P:cell wall organization"/>
    <property type="evidence" value="ECO:0007669"/>
    <property type="project" value="UniProtKB-KW"/>
</dbReference>
<name>A0AAE3MZ13_9HYPH</name>
<dbReference type="GO" id="GO:0009002">
    <property type="term" value="F:serine-type D-Ala-D-Ala carboxypeptidase activity"/>
    <property type="evidence" value="ECO:0007669"/>
    <property type="project" value="UniProtKB-EC"/>
</dbReference>
<evidence type="ECO:0000256" key="11">
    <source>
        <dbReference type="ARBA" id="ARBA00023316"/>
    </source>
</evidence>
<evidence type="ECO:0000256" key="9">
    <source>
        <dbReference type="ARBA" id="ARBA00022960"/>
    </source>
</evidence>
<accession>A0AAE3MZ13</accession>
<comment type="similarity">
    <text evidence="3 13">Belongs to the peptidase S11 family.</text>
</comment>
<organism evidence="16 17">
    <name type="scientific">Ectorhizobium quercum</name>
    <dbReference type="NCBI Taxonomy" id="2965071"/>
    <lineage>
        <taxon>Bacteria</taxon>
        <taxon>Pseudomonadati</taxon>
        <taxon>Pseudomonadota</taxon>
        <taxon>Alphaproteobacteria</taxon>
        <taxon>Hyphomicrobiales</taxon>
        <taxon>Rhizobiaceae</taxon>
        <taxon>Ectorhizobium</taxon>
    </lineage>
</organism>
<evidence type="ECO:0000313" key="16">
    <source>
        <dbReference type="EMBL" id="MCX8997663.1"/>
    </source>
</evidence>
<dbReference type="InterPro" id="IPR012338">
    <property type="entry name" value="Beta-lactam/transpept-like"/>
</dbReference>
<comment type="function">
    <text evidence="1">Removes C-terminal D-alanyl residues from sugar-peptide cell wall precursors.</text>
</comment>
<reference evidence="16" key="1">
    <citation type="submission" date="2022-07" db="EMBL/GenBank/DDBJ databases">
        <title>Ectorhizobium quercum gen.nov., sp. nov.</title>
        <authorList>
            <person name="Ma T."/>
            <person name="Li Y."/>
        </authorList>
    </citation>
    <scope>NUCLEOTIDE SEQUENCE</scope>
    <source>
        <strain evidence="16">BDR2-2</strain>
    </source>
</reference>
<dbReference type="GO" id="GO:0009252">
    <property type="term" value="P:peptidoglycan biosynthetic process"/>
    <property type="evidence" value="ECO:0007669"/>
    <property type="project" value="UniProtKB-KW"/>
</dbReference>
<keyword evidence="10" id="KW-0573">Peptidoglycan synthesis</keyword>
<dbReference type="AlphaFoldDB" id="A0AAE3MZ13"/>